<keyword evidence="1" id="KW-1133">Transmembrane helix</keyword>
<dbReference type="InterPro" id="IPR036938">
    <property type="entry name" value="PAP2/HPO_sf"/>
</dbReference>
<evidence type="ECO:0000256" key="1">
    <source>
        <dbReference type="SAM" id="Phobius"/>
    </source>
</evidence>
<evidence type="ECO:0000313" key="3">
    <source>
        <dbReference type="Proteomes" id="UP000887581"/>
    </source>
</evidence>
<dbReference type="GO" id="GO:0042392">
    <property type="term" value="F:sphingosine-1-phosphate phosphatase activity"/>
    <property type="evidence" value="ECO:0007669"/>
    <property type="project" value="TreeGrafter"/>
</dbReference>
<dbReference type="PANTHER" id="PTHR14969">
    <property type="entry name" value="SPHINGOSINE-1-PHOSPHATE PHOSPHOHYDROLASE"/>
    <property type="match status" value="1"/>
</dbReference>
<feature type="transmembrane region" description="Helical" evidence="1">
    <location>
        <begin position="67"/>
        <end position="90"/>
    </location>
</feature>
<feature type="transmembrane region" description="Helical" evidence="1">
    <location>
        <begin position="34"/>
        <end position="55"/>
    </location>
</feature>
<dbReference type="Proteomes" id="UP000887581">
    <property type="component" value="Unplaced"/>
</dbReference>
<dbReference type="InterPro" id="IPR000326">
    <property type="entry name" value="PAP2/HPO"/>
</dbReference>
<keyword evidence="1" id="KW-0472">Membrane</keyword>
<keyword evidence="1" id="KW-0812">Transmembrane</keyword>
<dbReference type="Pfam" id="PF01569">
    <property type="entry name" value="PAP2"/>
    <property type="match status" value="1"/>
</dbReference>
<dbReference type="PANTHER" id="PTHR14969:SF13">
    <property type="entry name" value="AT30094P"/>
    <property type="match status" value="1"/>
</dbReference>
<feature type="domain" description="Phosphatidic acid phosphatase type 2/haloperoxidase" evidence="2">
    <location>
        <begin position="73"/>
        <end position="184"/>
    </location>
</feature>
<dbReference type="SMART" id="SM00014">
    <property type="entry name" value="acidPPc"/>
    <property type="match status" value="1"/>
</dbReference>
<dbReference type="WBParaSite" id="sdigi.contig26.g2085.t1">
    <property type="protein sequence ID" value="sdigi.contig26.g2085.t1"/>
    <property type="gene ID" value="sdigi.contig26.g2085"/>
</dbReference>
<keyword evidence="3" id="KW-1185">Reference proteome</keyword>
<evidence type="ECO:0000313" key="4">
    <source>
        <dbReference type="WBParaSite" id="sdigi.contig26.g2085.t1"/>
    </source>
</evidence>
<reference evidence="4" key="1">
    <citation type="submission" date="2022-11" db="UniProtKB">
        <authorList>
            <consortium name="WormBaseParasite"/>
        </authorList>
    </citation>
    <scope>IDENTIFICATION</scope>
</reference>
<name>A0A915PMB9_9BILA</name>
<dbReference type="Gene3D" id="1.20.144.10">
    <property type="entry name" value="Phosphatidic acid phosphatase type 2/haloperoxidase"/>
    <property type="match status" value="1"/>
</dbReference>
<sequence length="265" mass="29828">MYFLVKTQLWIWDREVTSSMVLNTVLDSHSGLRFIFLCLEWSMHGAFSLGFLVSMRYNFSTGTRYELAVLALVQCAFEGLCADLVIVGIIKGTVRRLRPPFDIKDQLYEAPLVDKFSFPSGHSSRGAMLSVLCLNMCSLPYFIAPLVRLFPFVLGASRIFIGRHYVGDVIVGLLLGYAEGNFVQYLPLHTIELSRQVFATIFSDDQLRIATCEKTRHPAALLLFSCTTLFVNNRVPMNSGPQLQHILCTGHGHVLFGELIQRIDV</sequence>
<protein>
    <submittedName>
        <fullName evidence="4">Phosphatidic acid phosphatase type 2/haloperoxidase domain-containing protein</fullName>
    </submittedName>
</protein>
<accession>A0A915PMB9</accession>
<proteinExistence type="predicted"/>
<organism evidence="3 4">
    <name type="scientific">Setaria digitata</name>
    <dbReference type="NCBI Taxonomy" id="48799"/>
    <lineage>
        <taxon>Eukaryota</taxon>
        <taxon>Metazoa</taxon>
        <taxon>Ecdysozoa</taxon>
        <taxon>Nematoda</taxon>
        <taxon>Chromadorea</taxon>
        <taxon>Rhabditida</taxon>
        <taxon>Spirurina</taxon>
        <taxon>Spiruromorpha</taxon>
        <taxon>Filarioidea</taxon>
        <taxon>Setariidae</taxon>
        <taxon>Setaria</taxon>
    </lineage>
</organism>
<dbReference type="AlphaFoldDB" id="A0A915PMB9"/>
<dbReference type="SUPFAM" id="SSF48317">
    <property type="entry name" value="Acid phosphatase/Vanadium-dependent haloperoxidase"/>
    <property type="match status" value="1"/>
</dbReference>
<evidence type="ECO:0000259" key="2">
    <source>
        <dbReference type="SMART" id="SM00014"/>
    </source>
</evidence>